<dbReference type="RefSeq" id="WP_344532425.1">
    <property type="nucleotide sequence ID" value="NZ_BAAAPE010000015.1"/>
</dbReference>
<evidence type="ECO:0008006" key="4">
    <source>
        <dbReference type="Google" id="ProtNLM"/>
    </source>
</evidence>
<feature type="transmembrane region" description="Helical" evidence="1">
    <location>
        <begin position="233"/>
        <end position="254"/>
    </location>
</feature>
<keyword evidence="3" id="KW-1185">Reference proteome</keyword>
<feature type="transmembrane region" description="Helical" evidence="1">
    <location>
        <begin position="136"/>
        <end position="159"/>
    </location>
</feature>
<dbReference type="Proteomes" id="UP001500016">
    <property type="component" value="Unassembled WGS sequence"/>
</dbReference>
<keyword evidence="1" id="KW-0472">Membrane</keyword>
<evidence type="ECO:0000256" key="1">
    <source>
        <dbReference type="SAM" id="Phobius"/>
    </source>
</evidence>
<feature type="transmembrane region" description="Helical" evidence="1">
    <location>
        <begin position="318"/>
        <end position="343"/>
    </location>
</feature>
<dbReference type="EMBL" id="BAAAPE010000015">
    <property type="protein sequence ID" value="GAA2092590.1"/>
    <property type="molecule type" value="Genomic_DNA"/>
</dbReference>
<evidence type="ECO:0000313" key="2">
    <source>
        <dbReference type="EMBL" id="GAA2092590.1"/>
    </source>
</evidence>
<gene>
    <name evidence="2" type="ORF">GCM10009801_59190</name>
</gene>
<sequence>MNAVTRVSLHPLTFVPEPDGVMVGRADAAAYALLPADGAALLGRLAEGAPAPEAAAWYEATYGETVDMDDFVATLDELGFVRGEGAAPAELPRVRFRTLGRAVFSPWAWACYVLLAAVAVWFLVSEPGVRPHARHVFFSPSLLVVQLGLALVQLPLALLHEGAHALAGRRLGLPTRLGMGRRYFLPVFETSLDGLLGVPRARRYLPFLAGMLTDAVMVCVTLTLAGADLADGTLSWPGGLALAVCYVTLIRLAWQFYLCLRTDMYYVVATALGCTNLHEVASAYLRRTFPLLARIPGVRLAGLEEREWSPRDRAVAPWYAVILVGGVLFLVAGALLVVGPVVLEFATRVVEGFGRASLDDARFWDSAVTLLLAVVQFVALPLFAGRGSRSVSSARKEQSV</sequence>
<evidence type="ECO:0000313" key="3">
    <source>
        <dbReference type="Proteomes" id="UP001500016"/>
    </source>
</evidence>
<accession>A0ABN2WHL0</accession>
<comment type="caution">
    <text evidence="2">The sequence shown here is derived from an EMBL/GenBank/DDBJ whole genome shotgun (WGS) entry which is preliminary data.</text>
</comment>
<feature type="transmembrane region" description="Helical" evidence="1">
    <location>
        <begin position="103"/>
        <end position="124"/>
    </location>
</feature>
<organism evidence="2 3">
    <name type="scientific">Streptomyces albiaxialis</name>
    <dbReference type="NCBI Taxonomy" id="329523"/>
    <lineage>
        <taxon>Bacteria</taxon>
        <taxon>Bacillati</taxon>
        <taxon>Actinomycetota</taxon>
        <taxon>Actinomycetes</taxon>
        <taxon>Kitasatosporales</taxon>
        <taxon>Streptomycetaceae</taxon>
        <taxon>Streptomyces</taxon>
    </lineage>
</organism>
<feature type="transmembrane region" description="Helical" evidence="1">
    <location>
        <begin position="363"/>
        <end position="385"/>
    </location>
</feature>
<keyword evidence="1" id="KW-0812">Transmembrane</keyword>
<keyword evidence="1" id="KW-1133">Transmembrane helix</keyword>
<proteinExistence type="predicted"/>
<feature type="transmembrane region" description="Helical" evidence="1">
    <location>
        <begin position="204"/>
        <end position="227"/>
    </location>
</feature>
<name>A0ABN2WHL0_9ACTN</name>
<reference evidence="2 3" key="1">
    <citation type="journal article" date="2019" name="Int. J. Syst. Evol. Microbiol.">
        <title>The Global Catalogue of Microorganisms (GCM) 10K type strain sequencing project: providing services to taxonomists for standard genome sequencing and annotation.</title>
        <authorList>
            <consortium name="The Broad Institute Genomics Platform"/>
            <consortium name="The Broad Institute Genome Sequencing Center for Infectious Disease"/>
            <person name="Wu L."/>
            <person name="Ma J."/>
        </authorList>
    </citation>
    <scope>NUCLEOTIDE SEQUENCE [LARGE SCALE GENOMIC DNA]</scope>
    <source>
        <strain evidence="2 3">JCM 15478</strain>
    </source>
</reference>
<protein>
    <recommendedName>
        <fullName evidence="4">Peptidase M50</fullName>
    </recommendedName>
</protein>